<keyword evidence="4" id="KW-0067">ATP-binding</keyword>
<evidence type="ECO:0000259" key="7">
    <source>
        <dbReference type="PROSITE" id="PS51193"/>
    </source>
</evidence>
<dbReference type="InterPro" id="IPR014001">
    <property type="entry name" value="Helicase_ATP-bd"/>
</dbReference>
<dbReference type="Gene3D" id="3.40.50.300">
    <property type="entry name" value="P-loop containing nucleotide triphosphate hydrolases"/>
    <property type="match status" value="2"/>
</dbReference>
<dbReference type="GO" id="GO:0005524">
    <property type="term" value="F:ATP binding"/>
    <property type="evidence" value="ECO:0007669"/>
    <property type="project" value="UniProtKB-KW"/>
</dbReference>
<accession>A0A381N8L7</accession>
<dbReference type="InterPro" id="IPR006555">
    <property type="entry name" value="ATP-dep_Helicase_C"/>
</dbReference>
<comment type="catalytic activity">
    <reaction evidence="6">
        <text>ATP + H2O = ADP + phosphate + H(+)</text>
        <dbReference type="Rhea" id="RHEA:13065"/>
        <dbReference type="ChEBI" id="CHEBI:15377"/>
        <dbReference type="ChEBI" id="CHEBI:15378"/>
        <dbReference type="ChEBI" id="CHEBI:30616"/>
        <dbReference type="ChEBI" id="CHEBI:43474"/>
        <dbReference type="ChEBI" id="CHEBI:456216"/>
        <dbReference type="EC" id="5.6.2.3"/>
    </reaction>
</comment>
<dbReference type="GO" id="GO:0016818">
    <property type="term" value="F:hydrolase activity, acting on acid anhydrides, in phosphorus-containing anhydrides"/>
    <property type="evidence" value="ECO:0007669"/>
    <property type="project" value="InterPro"/>
</dbReference>
<dbReference type="GO" id="GO:0006139">
    <property type="term" value="P:nucleobase-containing compound metabolic process"/>
    <property type="evidence" value="ECO:0007669"/>
    <property type="project" value="InterPro"/>
</dbReference>
<dbReference type="GO" id="GO:0003676">
    <property type="term" value="F:nucleic acid binding"/>
    <property type="evidence" value="ECO:0007669"/>
    <property type="project" value="InterPro"/>
</dbReference>
<dbReference type="PANTHER" id="PTHR11472:SF34">
    <property type="entry name" value="REGULATOR OF TELOMERE ELONGATION HELICASE 1"/>
    <property type="match status" value="1"/>
</dbReference>
<dbReference type="GO" id="GO:0043139">
    <property type="term" value="F:5'-3' DNA helicase activity"/>
    <property type="evidence" value="ECO:0007669"/>
    <property type="project" value="UniProtKB-EC"/>
</dbReference>
<evidence type="ECO:0000313" key="8">
    <source>
        <dbReference type="EMBL" id="SUZ50837.1"/>
    </source>
</evidence>
<evidence type="ECO:0000256" key="3">
    <source>
        <dbReference type="ARBA" id="ARBA00022801"/>
    </source>
</evidence>
<dbReference type="EMBL" id="UINC01000191">
    <property type="protein sequence ID" value="SUZ50837.1"/>
    <property type="molecule type" value="Genomic_DNA"/>
</dbReference>
<evidence type="ECO:0000256" key="1">
    <source>
        <dbReference type="ARBA" id="ARBA00001966"/>
    </source>
</evidence>
<gene>
    <name evidence="8" type="ORF">METZ01_LOCUS3691</name>
</gene>
<dbReference type="SUPFAM" id="SSF52540">
    <property type="entry name" value="P-loop containing nucleoside triphosphate hydrolases"/>
    <property type="match status" value="1"/>
</dbReference>
<organism evidence="8">
    <name type="scientific">marine metagenome</name>
    <dbReference type="NCBI Taxonomy" id="408172"/>
    <lineage>
        <taxon>unclassified sequences</taxon>
        <taxon>metagenomes</taxon>
        <taxon>ecological metagenomes</taxon>
    </lineage>
</organism>
<dbReference type="InterPro" id="IPR014013">
    <property type="entry name" value="Helic_SF1/SF2_ATP-bd_DinG/Rad3"/>
</dbReference>
<dbReference type="SMART" id="SM00491">
    <property type="entry name" value="HELICc2"/>
    <property type="match status" value="1"/>
</dbReference>
<dbReference type="PANTHER" id="PTHR11472">
    <property type="entry name" value="DNA REPAIR DEAD HELICASE RAD3/XP-D SUBFAMILY MEMBER"/>
    <property type="match status" value="1"/>
</dbReference>
<dbReference type="AlphaFoldDB" id="A0A381N8L7"/>
<evidence type="ECO:0000256" key="6">
    <source>
        <dbReference type="ARBA" id="ARBA00048954"/>
    </source>
</evidence>
<keyword evidence="3" id="KW-0378">Hydrolase</keyword>
<evidence type="ECO:0000256" key="2">
    <source>
        <dbReference type="ARBA" id="ARBA00022741"/>
    </source>
</evidence>
<name>A0A381N8L7_9ZZZZ</name>
<dbReference type="PROSITE" id="PS51193">
    <property type="entry name" value="HELICASE_ATP_BIND_2"/>
    <property type="match status" value="1"/>
</dbReference>
<evidence type="ECO:0000256" key="4">
    <source>
        <dbReference type="ARBA" id="ARBA00022840"/>
    </source>
</evidence>
<protein>
    <recommendedName>
        <fullName evidence="5">DNA 5'-3' helicase</fullName>
        <ecNumber evidence="5">5.6.2.3</ecNumber>
    </recommendedName>
</protein>
<reference evidence="8" key="1">
    <citation type="submission" date="2018-05" db="EMBL/GenBank/DDBJ databases">
        <authorList>
            <person name="Lanie J.A."/>
            <person name="Ng W.-L."/>
            <person name="Kazmierczak K.M."/>
            <person name="Andrzejewski T.M."/>
            <person name="Davidsen T.M."/>
            <person name="Wayne K.J."/>
            <person name="Tettelin H."/>
            <person name="Glass J.I."/>
            <person name="Rusch D."/>
            <person name="Podicherti R."/>
            <person name="Tsui H.-C.T."/>
            <person name="Winkler M.E."/>
        </authorList>
    </citation>
    <scope>NUCLEOTIDE SEQUENCE</scope>
</reference>
<comment type="cofactor">
    <cofactor evidence="1">
        <name>[4Fe-4S] cluster</name>
        <dbReference type="ChEBI" id="CHEBI:49883"/>
    </cofactor>
</comment>
<dbReference type="InterPro" id="IPR011545">
    <property type="entry name" value="DEAD/DEAH_box_helicase_dom"/>
</dbReference>
<feature type="domain" description="Helicase ATP-binding" evidence="7">
    <location>
        <begin position="20"/>
        <end position="297"/>
    </location>
</feature>
<evidence type="ECO:0000256" key="5">
    <source>
        <dbReference type="ARBA" id="ARBA00044969"/>
    </source>
</evidence>
<dbReference type="InterPro" id="IPR027417">
    <property type="entry name" value="P-loop_NTPase"/>
</dbReference>
<dbReference type="Pfam" id="PF00270">
    <property type="entry name" value="DEAD"/>
    <property type="match status" value="1"/>
</dbReference>
<dbReference type="EC" id="5.6.2.3" evidence="5"/>
<proteinExistence type="predicted"/>
<dbReference type="SMART" id="SM00487">
    <property type="entry name" value="DEXDc"/>
    <property type="match status" value="1"/>
</dbReference>
<dbReference type="InterPro" id="IPR045028">
    <property type="entry name" value="DinG/Rad3-like"/>
</dbReference>
<sequence length="640" mass="68388">MDVGAAANPSERAAIALEEVTGHLPDGGERRPGQEAMARAVAEVLDAGGHLAVQAGTGTGKTLAYLVPALLAGARTVIATATKALQDQLANNDLPFLAEHLDAHLDEPVSFAVLKGRSNYVCLQRLAEVAEANVQQTLDGLAEHADDEQLAAIADWATGTDTGDRAELPFEPSGSTWSAVSIGSHECPGRNRCPQGDACFAELARDRAAQAQVVVTNLHLYGIDVATDGAILPHHDLAILDEAHTAEDILAAANGAEINGGRFRALRRVASGILTRSPELDNVDELAGRFDDALVAHLGKRLTPADDPEVGPLLELADTRLEALQSALRALPDDASTKAKARAQRCLLSTGSLLGSIRAIRSPGDGDVTWVEGSRSRPVLCMSPVAIADVLAERLWPKRPVVLTSATLPPNLMGRLGLPDDEHRVEDVGSPFDFERQTLLYCAAHLPDPRDPGYRDAVHEELERLILAAGGRTLALFTSWSALDAAHAHLAERLPFTVLHQNDLPKPALIKAFTADETSCLFGTRGLWQGIDVPGPALSLVTIDRIPFPRPDDPLLSARRERIGDGAFGEIDIPMAATDLAQAAGRLIRTATDIGVVAVFDRRLARSHSYRQQLLAALPPMPRTVDPDEVERFLRNLSEG</sequence>
<dbReference type="Pfam" id="PF13307">
    <property type="entry name" value="Helicase_C_2"/>
    <property type="match status" value="1"/>
</dbReference>
<keyword evidence="2" id="KW-0547">Nucleotide-binding</keyword>